<dbReference type="EMBL" id="SFCI01000015">
    <property type="protein sequence ID" value="TFY83689.1"/>
    <property type="molecule type" value="Genomic_DNA"/>
</dbReference>
<accession>A0A4Z0AC98</accession>
<reference evidence="5 6" key="1">
    <citation type="submission" date="2019-02" db="EMBL/GenBank/DDBJ databases">
        <title>Genome sequencing of the rare red list fungi Hericium alpestre (H. flagellum).</title>
        <authorList>
            <person name="Buettner E."/>
            <person name="Kellner H."/>
        </authorList>
    </citation>
    <scope>NUCLEOTIDE SEQUENCE [LARGE SCALE GENOMIC DNA]</scope>
    <source>
        <strain evidence="5 6">DSM 108284</strain>
    </source>
</reference>
<gene>
    <name evidence="5" type="ORF">EWM64_g338</name>
</gene>
<name>A0A4Z0AC98_9AGAM</name>
<dbReference type="Gene3D" id="3.40.50.1820">
    <property type="entry name" value="alpha/beta hydrolase"/>
    <property type="match status" value="1"/>
</dbReference>
<dbReference type="AlphaFoldDB" id="A0A4Z0AC98"/>
<keyword evidence="2" id="KW-0378">Hydrolase</keyword>
<dbReference type="InterPro" id="IPR050300">
    <property type="entry name" value="GDXG_lipolytic_enzyme"/>
</dbReference>
<evidence type="ECO:0000259" key="4">
    <source>
        <dbReference type="Pfam" id="PF07859"/>
    </source>
</evidence>
<dbReference type="Proteomes" id="UP000298061">
    <property type="component" value="Unassembled WGS sequence"/>
</dbReference>
<dbReference type="SUPFAM" id="SSF53474">
    <property type="entry name" value="alpha/beta-Hydrolases"/>
    <property type="match status" value="1"/>
</dbReference>
<feature type="active site" evidence="3">
    <location>
        <position position="294"/>
    </location>
</feature>
<keyword evidence="6" id="KW-1185">Reference proteome</keyword>
<dbReference type="Pfam" id="PF07859">
    <property type="entry name" value="Abhydrolase_3"/>
    <property type="match status" value="1"/>
</dbReference>
<dbReference type="InterPro" id="IPR029058">
    <property type="entry name" value="AB_hydrolase_fold"/>
</dbReference>
<sequence length="346" mass="38090">MTVSTTSAALHITPVVLKTFGKHWKHKTRRFKHEAQDEAKDDLLYDESVLLSTSFKSFIKLGTENTVESLQAFTNTHVPSPFWAVVVPVLIPLRSCNRAADLLIDWFGPEDLAEVVGGERWWQVRGLDGIDGEWVTEHKFLSGDHVDKNKTETTGDEAIRKMEKLETVMVSVYALGAEEALSQVFVRSSMFMECVPVYPVSSPILTAAQIPTDTRSYAMHGNLEAEPLLLTIGSSCTPHTQNPHTKPPHRKAPQYPWPCPLHDVLAAYFYLIEPPPHAKHKPVPPSKLVFAGDSAGAALCITALTVLRDMGLPLPAGAVLISPWVDMTHSFPSVMTNTPNVSAPSP</sequence>
<dbReference type="STRING" id="135208.A0A4Z0AC98"/>
<dbReference type="PROSITE" id="PS01174">
    <property type="entry name" value="LIPASE_GDXG_SER"/>
    <property type="match status" value="1"/>
</dbReference>
<dbReference type="OrthoDB" id="1662883at2759"/>
<evidence type="ECO:0000256" key="2">
    <source>
        <dbReference type="ARBA" id="ARBA00022801"/>
    </source>
</evidence>
<proteinExistence type="inferred from homology"/>
<dbReference type="InterPro" id="IPR033140">
    <property type="entry name" value="Lipase_GDXG_put_SER_AS"/>
</dbReference>
<evidence type="ECO:0000256" key="1">
    <source>
        <dbReference type="ARBA" id="ARBA00010515"/>
    </source>
</evidence>
<comment type="similarity">
    <text evidence="1">Belongs to the 'GDXG' lipolytic enzyme family.</text>
</comment>
<feature type="domain" description="Alpha/beta hydrolase fold-3" evidence="4">
    <location>
        <begin position="249"/>
        <end position="334"/>
    </location>
</feature>
<evidence type="ECO:0000313" key="5">
    <source>
        <dbReference type="EMBL" id="TFY83689.1"/>
    </source>
</evidence>
<dbReference type="InterPro" id="IPR013094">
    <property type="entry name" value="AB_hydrolase_3"/>
</dbReference>
<dbReference type="PANTHER" id="PTHR48081:SF5">
    <property type="entry name" value="ALPHA_BETA HYDROLASE FOLD-3 DOMAIN-CONTAINING PROTEIN"/>
    <property type="match status" value="1"/>
</dbReference>
<protein>
    <recommendedName>
        <fullName evidence="4">Alpha/beta hydrolase fold-3 domain-containing protein</fullName>
    </recommendedName>
</protein>
<organism evidence="5 6">
    <name type="scientific">Hericium alpestre</name>
    <dbReference type="NCBI Taxonomy" id="135208"/>
    <lineage>
        <taxon>Eukaryota</taxon>
        <taxon>Fungi</taxon>
        <taxon>Dikarya</taxon>
        <taxon>Basidiomycota</taxon>
        <taxon>Agaricomycotina</taxon>
        <taxon>Agaricomycetes</taxon>
        <taxon>Russulales</taxon>
        <taxon>Hericiaceae</taxon>
        <taxon>Hericium</taxon>
    </lineage>
</organism>
<evidence type="ECO:0000313" key="6">
    <source>
        <dbReference type="Proteomes" id="UP000298061"/>
    </source>
</evidence>
<dbReference type="PANTHER" id="PTHR48081">
    <property type="entry name" value="AB HYDROLASE SUPERFAMILY PROTEIN C4A8.06C"/>
    <property type="match status" value="1"/>
</dbReference>
<comment type="caution">
    <text evidence="5">The sequence shown here is derived from an EMBL/GenBank/DDBJ whole genome shotgun (WGS) entry which is preliminary data.</text>
</comment>
<dbReference type="GO" id="GO:0016787">
    <property type="term" value="F:hydrolase activity"/>
    <property type="evidence" value="ECO:0007669"/>
    <property type="project" value="UniProtKB-KW"/>
</dbReference>
<evidence type="ECO:0000256" key="3">
    <source>
        <dbReference type="PROSITE-ProRule" id="PRU10038"/>
    </source>
</evidence>